<evidence type="ECO:0000313" key="2">
    <source>
        <dbReference type="EMBL" id="GAX19102.1"/>
    </source>
</evidence>
<evidence type="ECO:0000256" key="1">
    <source>
        <dbReference type="SAM" id="MobiDB-lite"/>
    </source>
</evidence>
<dbReference type="OrthoDB" id="2984at2759"/>
<proteinExistence type="predicted"/>
<dbReference type="Pfam" id="PF06962">
    <property type="entry name" value="rRNA_methylase"/>
    <property type="match status" value="1"/>
</dbReference>
<dbReference type="InterPro" id="IPR029063">
    <property type="entry name" value="SAM-dependent_MTases_sf"/>
</dbReference>
<dbReference type="AlphaFoldDB" id="A0A1Z5JYZ8"/>
<dbReference type="InParanoid" id="A0A1Z5JYZ8"/>
<dbReference type="Gene3D" id="3.40.50.150">
    <property type="entry name" value="Vaccinia Virus protein VP39"/>
    <property type="match status" value="1"/>
</dbReference>
<reference evidence="2 3" key="1">
    <citation type="journal article" date="2015" name="Plant Cell">
        <title>Oil accumulation by the oleaginous diatom Fistulifera solaris as revealed by the genome and transcriptome.</title>
        <authorList>
            <person name="Tanaka T."/>
            <person name="Maeda Y."/>
            <person name="Veluchamy A."/>
            <person name="Tanaka M."/>
            <person name="Abida H."/>
            <person name="Marechal E."/>
            <person name="Bowler C."/>
            <person name="Muto M."/>
            <person name="Sunaga Y."/>
            <person name="Tanaka M."/>
            <person name="Yoshino T."/>
            <person name="Taniguchi T."/>
            <person name="Fukuda Y."/>
            <person name="Nemoto M."/>
            <person name="Matsumoto M."/>
            <person name="Wong P.S."/>
            <person name="Aburatani S."/>
            <person name="Fujibuchi W."/>
        </authorList>
    </citation>
    <scope>NUCLEOTIDE SEQUENCE [LARGE SCALE GENOMIC DNA]</scope>
    <source>
        <strain evidence="2 3">JPCC DA0580</strain>
    </source>
</reference>
<dbReference type="PANTHER" id="PTHR35276:SF1">
    <property type="entry name" value="TRNA (MNM(5)S(2)U34)-METHYLTRANSFERASE, CHLOROPLASTIC"/>
    <property type="match status" value="1"/>
</dbReference>
<dbReference type="EMBL" id="BDSP01000134">
    <property type="protein sequence ID" value="GAX19102.1"/>
    <property type="molecule type" value="Genomic_DNA"/>
</dbReference>
<comment type="caution">
    <text evidence="2">The sequence shown here is derived from an EMBL/GenBank/DDBJ whole genome shotgun (WGS) entry which is preliminary data.</text>
</comment>
<protein>
    <submittedName>
        <fullName evidence="2">Uncharacterized protein</fullName>
    </submittedName>
</protein>
<name>A0A1Z5JYZ8_FISSO</name>
<gene>
    <name evidence="2" type="ORF">FisN_3Lh041</name>
</gene>
<dbReference type="Proteomes" id="UP000198406">
    <property type="component" value="Unassembled WGS sequence"/>
</dbReference>
<dbReference type="SUPFAM" id="SSF53335">
    <property type="entry name" value="S-adenosyl-L-methionine-dependent methyltransferases"/>
    <property type="match status" value="1"/>
</dbReference>
<dbReference type="PANTHER" id="PTHR35276">
    <property type="entry name" value="S-ADENOSYL-L-METHIONINE-DEPENDENT METHYLTRANSFERASES SUPERFAMILY PROTEIN"/>
    <property type="match status" value="1"/>
</dbReference>
<accession>A0A1Z5JYZ8</accession>
<feature type="region of interest" description="Disordered" evidence="1">
    <location>
        <begin position="24"/>
        <end position="58"/>
    </location>
</feature>
<keyword evidence="3" id="KW-1185">Reference proteome</keyword>
<feature type="compositionally biased region" description="Polar residues" evidence="1">
    <location>
        <begin position="29"/>
        <end position="53"/>
    </location>
</feature>
<organism evidence="2 3">
    <name type="scientific">Fistulifera solaris</name>
    <name type="common">Oleaginous diatom</name>
    <dbReference type="NCBI Taxonomy" id="1519565"/>
    <lineage>
        <taxon>Eukaryota</taxon>
        <taxon>Sar</taxon>
        <taxon>Stramenopiles</taxon>
        <taxon>Ochrophyta</taxon>
        <taxon>Bacillariophyta</taxon>
        <taxon>Bacillariophyceae</taxon>
        <taxon>Bacillariophycidae</taxon>
        <taxon>Naviculales</taxon>
        <taxon>Naviculaceae</taxon>
        <taxon>Fistulifera</taxon>
    </lineage>
</organism>
<sequence>MHSGNSQLVESLLNSATQRADQILRKKSSASTKGTLSISTQTTANTKQESPQPIHNYGKNPAITTTALAHLLWSHVLQDATHTAVIDATAGNGNDAVFLAQLLFPNLSNDTAQVSTNQLLCLDVQERACQVTEQRLADLLPQSILQNNVQVLQQSHATFPDSQGPVSLVVYNLGYLPNSTHLEGDDAPDKNIKTNTQSTLNSLMNAATLLQVGGMLSIMTYPRSDAVEDAAVHAFCQGLALFSSQTQDWRGMFTENDNKNHPDLALSPLIDRTVKQQIYFNLEKVLHALGSKSAWRVQEYKKMGWIDSPILVTAFRIK</sequence>
<dbReference type="InterPro" id="IPR010719">
    <property type="entry name" value="MnmM_MeTrfase"/>
</dbReference>
<evidence type="ECO:0000313" key="3">
    <source>
        <dbReference type="Proteomes" id="UP000198406"/>
    </source>
</evidence>